<proteinExistence type="inferred from homology"/>
<dbReference type="InterPro" id="IPR022935">
    <property type="entry name" value="ClpS"/>
</dbReference>
<dbReference type="Pfam" id="PF02617">
    <property type="entry name" value="ClpS"/>
    <property type="match status" value="1"/>
</dbReference>
<comment type="similarity">
    <text evidence="1">Belongs to the ClpS family.</text>
</comment>
<dbReference type="EMBL" id="JBFRYB010000001">
    <property type="protein sequence ID" value="MEX1665938.1"/>
    <property type="molecule type" value="Genomic_DNA"/>
</dbReference>
<dbReference type="RefSeq" id="WP_368377073.1">
    <property type="nucleotide sequence ID" value="NZ_JBFRYB010000001.1"/>
</dbReference>
<name>A0ABV3TY97_9GAMM</name>
<feature type="region of interest" description="Disordered" evidence="2">
    <location>
        <begin position="1"/>
        <end position="25"/>
    </location>
</feature>
<gene>
    <name evidence="1 4" type="primary">clpS</name>
    <name evidence="4" type="ORF">AB4875_10595</name>
</gene>
<dbReference type="NCBIfam" id="NF000669">
    <property type="entry name" value="PRK00033.1-2"/>
    <property type="match status" value="1"/>
</dbReference>
<sequence length="115" mass="12884">MHINIQNSGDKPDEDNGSGLAIQESKPELKKPRMYAVVLLNDDYTPMEFVVEILEDFFYLDRQRATQVMLAVHTKGKGVCGVFTKDIAETKAAQVNQYARDNGHPLLAEIEESDA</sequence>
<comment type="subunit">
    <text evidence="1">Binds to the N-terminal domain of the chaperone ClpA.</text>
</comment>
<comment type="function">
    <text evidence="1">Involved in the modulation of the specificity of the ClpAP-mediated ATP-dependent protein degradation.</text>
</comment>
<keyword evidence="4" id="KW-0645">Protease</keyword>
<evidence type="ECO:0000259" key="3">
    <source>
        <dbReference type="Pfam" id="PF02617"/>
    </source>
</evidence>
<dbReference type="NCBIfam" id="NF000672">
    <property type="entry name" value="PRK00033.1-5"/>
    <property type="match status" value="1"/>
</dbReference>
<dbReference type="GO" id="GO:0006508">
    <property type="term" value="P:proteolysis"/>
    <property type="evidence" value="ECO:0007669"/>
    <property type="project" value="UniProtKB-KW"/>
</dbReference>
<protein>
    <recommendedName>
        <fullName evidence="1">ATP-dependent Clp protease adapter protein ClpS</fullName>
    </recommendedName>
</protein>
<evidence type="ECO:0000313" key="4">
    <source>
        <dbReference type="EMBL" id="MEX1665938.1"/>
    </source>
</evidence>
<dbReference type="PANTHER" id="PTHR33473">
    <property type="entry name" value="ATP-DEPENDENT CLP PROTEASE ADAPTER PROTEIN CLPS1, CHLOROPLASTIC"/>
    <property type="match status" value="1"/>
</dbReference>
<dbReference type="InterPro" id="IPR014719">
    <property type="entry name" value="Ribosomal_bL12_C/ClpS-like"/>
</dbReference>
<keyword evidence="5" id="KW-1185">Reference proteome</keyword>
<dbReference type="HAMAP" id="MF_00302">
    <property type="entry name" value="ClpS"/>
    <property type="match status" value="1"/>
</dbReference>
<evidence type="ECO:0000256" key="2">
    <source>
        <dbReference type="SAM" id="MobiDB-lite"/>
    </source>
</evidence>
<comment type="caution">
    <text evidence="4">The sequence shown here is derived from an EMBL/GenBank/DDBJ whole genome shotgun (WGS) entry which is preliminary data.</text>
</comment>
<keyword evidence="4" id="KW-0378">Hydrolase</keyword>
<organism evidence="4 5">
    <name type="scientific">Zhongshania arctica</name>
    <dbReference type="NCBI Taxonomy" id="3238302"/>
    <lineage>
        <taxon>Bacteria</taxon>
        <taxon>Pseudomonadati</taxon>
        <taxon>Pseudomonadota</taxon>
        <taxon>Gammaproteobacteria</taxon>
        <taxon>Cellvibrionales</taxon>
        <taxon>Spongiibacteraceae</taxon>
        <taxon>Zhongshania</taxon>
    </lineage>
</organism>
<accession>A0ABV3TY97</accession>
<dbReference type="Gene3D" id="3.30.1390.10">
    <property type="match status" value="1"/>
</dbReference>
<dbReference type="InterPro" id="IPR003769">
    <property type="entry name" value="ClpS_core"/>
</dbReference>
<dbReference type="Proteomes" id="UP001557484">
    <property type="component" value="Unassembled WGS sequence"/>
</dbReference>
<evidence type="ECO:0000256" key="1">
    <source>
        <dbReference type="HAMAP-Rule" id="MF_00302"/>
    </source>
</evidence>
<evidence type="ECO:0000313" key="5">
    <source>
        <dbReference type="Proteomes" id="UP001557484"/>
    </source>
</evidence>
<dbReference type="SUPFAM" id="SSF54736">
    <property type="entry name" value="ClpS-like"/>
    <property type="match status" value="1"/>
</dbReference>
<dbReference type="GO" id="GO:0008233">
    <property type="term" value="F:peptidase activity"/>
    <property type="evidence" value="ECO:0007669"/>
    <property type="project" value="UniProtKB-KW"/>
</dbReference>
<reference evidence="4 5" key="1">
    <citation type="journal article" date="2011" name="Int. J. Syst. Evol. Microbiol.">
        <title>Zhongshania antarctica gen. nov., sp. nov. and Zhongshania guokunii sp. nov., gammaproteobacteria respectively isolated from coastal attached (fast) ice and surface seawater of the Antarctic.</title>
        <authorList>
            <person name="Li H.J."/>
            <person name="Zhang X.Y."/>
            <person name="Chen C.X."/>
            <person name="Zhang Y.J."/>
            <person name="Gao Z.M."/>
            <person name="Yu Y."/>
            <person name="Chen X.L."/>
            <person name="Chen B."/>
            <person name="Zhang Y.Z."/>
        </authorList>
    </citation>
    <scope>NUCLEOTIDE SEQUENCE [LARGE SCALE GENOMIC DNA]</scope>
    <source>
        <strain evidence="4 5">R06B22</strain>
    </source>
</reference>
<dbReference type="PANTHER" id="PTHR33473:SF19">
    <property type="entry name" value="ATP-DEPENDENT CLP PROTEASE ADAPTER PROTEIN CLPS"/>
    <property type="match status" value="1"/>
</dbReference>
<feature type="domain" description="Adaptor protein ClpS core" evidence="3">
    <location>
        <begin position="30"/>
        <end position="108"/>
    </location>
</feature>